<comment type="caution">
    <text evidence="2">The sequence shown here is derived from an EMBL/GenBank/DDBJ whole genome shotgun (WGS) entry which is preliminary data.</text>
</comment>
<evidence type="ECO:0000313" key="2">
    <source>
        <dbReference type="EMBL" id="MCY1719065.1"/>
    </source>
</evidence>
<evidence type="ECO:0008006" key="4">
    <source>
        <dbReference type="Google" id="ProtNLM"/>
    </source>
</evidence>
<sequence>MKTIKLIAAFFVLSILAVSTNARAEEKTKEYNESWPVASVSALDISNRFGEVRINNDGGNEVSIDVVITVEAANEKKSNELLDKIEVQFRKSGSTVFAVTKIESDFKSQKKFSIDYVVNIPSDKNLKIANKYGNTVVGTLTADGDFDIKYGNFTAYDLNTPESGNLALALAYGNGNIGAASHLNLEVSYSPVTIEEVKSIKVQSKYSTLNIEEGGDIQLDSKYDKFNFEEINSLTATTKYSHISIDELAKSLKVESGYGGIKVGEIATDFEFINISNSYGQISLGLNSENYALDASCDYCGISYPEEDFTGDRMKENNSRTVKGIIGSGEGGKVTIRSRYGEIKLTE</sequence>
<feature type="chain" id="PRO_5040989238" description="Adhesin domain-containing protein" evidence="1">
    <location>
        <begin position="25"/>
        <end position="347"/>
    </location>
</feature>
<gene>
    <name evidence="2" type="ORF">OU798_01840</name>
</gene>
<feature type="signal peptide" evidence="1">
    <location>
        <begin position="1"/>
        <end position="24"/>
    </location>
</feature>
<reference evidence="2" key="1">
    <citation type="submission" date="2022-11" db="EMBL/GenBank/DDBJ databases">
        <title>Marilongibacter aestuarii gen. nov., sp. nov., isolated from tidal flat sediment.</title>
        <authorList>
            <person name="Jiayan W."/>
        </authorList>
    </citation>
    <scope>NUCLEOTIDE SEQUENCE</scope>
    <source>
        <strain evidence="2">Z1-6</strain>
    </source>
</reference>
<proteinExistence type="predicted"/>
<keyword evidence="1" id="KW-0732">Signal</keyword>
<evidence type="ECO:0000313" key="3">
    <source>
        <dbReference type="Proteomes" id="UP001145087"/>
    </source>
</evidence>
<name>A0A9X3F247_9BACT</name>
<dbReference type="AlphaFoldDB" id="A0A9X3F247"/>
<organism evidence="2 3">
    <name type="scientific">Draconibacterium aestuarii</name>
    <dbReference type="NCBI Taxonomy" id="2998507"/>
    <lineage>
        <taxon>Bacteria</taxon>
        <taxon>Pseudomonadati</taxon>
        <taxon>Bacteroidota</taxon>
        <taxon>Bacteroidia</taxon>
        <taxon>Marinilabiliales</taxon>
        <taxon>Prolixibacteraceae</taxon>
        <taxon>Draconibacterium</taxon>
    </lineage>
</organism>
<dbReference type="EMBL" id="JAPOHD010000005">
    <property type="protein sequence ID" value="MCY1719065.1"/>
    <property type="molecule type" value="Genomic_DNA"/>
</dbReference>
<evidence type="ECO:0000256" key="1">
    <source>
        <dbReference type="SAM" id="SignalP"/>
    </source>
</evidence>
<keyword evidence="3" id="KW-1185">Reference proteome</keyword>
<accession>A0A9X3F247</accession>
<dbReference type="Proteomes" id="UP001145087">
    <property type="component" value="Unassembled WGS sequence"/>
</dbReference>
<dbReference type="RefSeq" id="WP_343331402.1">
    <property type="nucleotide sequence ID" value="NZ_JAPOHD010000005.1"/>
</dbReference>
<protein>
    <recommendedName>
        <fullName evidence="4">Adhesin domain-containing protein</fullName>
    </recommendedName>
</protein>